<name>A0A835CS23_APHGI</name>
<accession>A0A835CS23</accession>
<sequence length="111" mass="13075">MANDSADLEEQCEDAVFELSDTRERYPKKCAELFKQSLQLESQIAMQPVELNKPKKLPKPVITDYQKELFNKFMEKNLSNDLDKYKKMTNEIQNLRIILDQMKRDKSSSIN</sequence>
<reference evidence="1 2" key="1">
    <citation type="submission" date="2020-08" db="EMBL/GenBank/DDBJ databases">
        <title>Aphidius gifuensis genome sequencing and assembly.</title>
        <authorList>
            <person name="Du Z."/>
        </authorList>
    </citation>
    <scope>NUCLEOTIDE SEQUENCE [LARGE SCALE GENOMIC DNA]</scope>
    <source>
        <strain evidence="1">YNYX2018</strain>
        <tissue evidence="1">Adults</tissue>
    </source>
</reference>
<dbReference type="EMBL" id="JACMRX010000004">
    <property type="protein sequence ID" value="KAF7991833.1"/>
    <property type="molecule type" value="Genomic_DNA"/>
</dbReference>
<comment type="caution">
    <text evidence="1">The sequence shown here is derived from an EMBL/GenBank/DDBJ whole genome shotgun (WGS) entry which is preliminary data.</text>
</comment>
<dbReference type="AlphaFoldDB" id="A0A835CS23"/>
<dbReference type="Proteomes" id="UP000639338">
    <property type="component" value="Unassembled WGS sequence"/>
</dbReference>
<dbReference type="OrthoDB" id="7692173at2759"/>
<gene>
    <name evidence="1" type="ORF">HCN44_010634</name>
</gene>
<evidence type="ECO:0000313" key="2">
    <source>
        <dbReference type="Proteomes" id="UP000639338"/>
    </source>
</evidence>
<protein>
    <submittedName>
        <fullName evidence="1">Uncharacterized protein</fullName>
    </submittedName>
</protein>
<evidence type="ECO:0000313" key="1">
    <source>
        <dbReference type="EMBL" id="KAF7991833.1"/>
    </source>
</evidence>
<organism evidence="1 2">
    <name type="scientific">Aphidius gifuensis</name>
    <name type="common">Parasitoid wasp</name>
    <dbReference type="NCBI Taxonomy" id="684658"/>
    <lineage>
        <taxon>Eukaryota</taxon>
        <taxon>Metazoa</taxon>
        <taxon>Ecdysozoa</taxon>
        <taxon>Arthropoda</taxon>
        <taxon>Hexapoda</taxon>
        <taxon>Insecta</taxon>
        <taxon>Pterygota</taxon>
        <taxon>Neoptera</taxon>
        <taxon>Endopterygota</taxon>
        <taxon>Hymenoptera</taxon>
        <taxon>Apocrita</taxon>
        <taxon>Ichneumonoidea</taxon>
        <taxon>Braconidae</taxon>
        <taxon>Aphidiinae</taxon>
        <taxon>Aphidius</taxon>
    </lineage>
</organism>
<proteinExistence type="predicted"/>
<keyword evidence="2" id="KW-1185">Reference proteome</keyword>